<dbReference type="PANTHER" id="PTHR12411">
    <property type="entry name" value="CYSTEINE PROTEASE FAMILY C1-RELATED"/>
    <property type="match status" value="1"/>
</dbReference>
<dbReference type="InterPro" id="IPR000668">
    <property type="entry name" value="Peptidase_C1A_C"/>
</dbReference>
<dbReference type="Pfam" id="PF00112">
    <property type="entry name" value="Peptidase_C1"/>
    <property type="match status" value="1"/>
</dbReference>
<comment type="similarity">
    <text evidence="1">Belongs to the peptidase C1 family.</text>
</comment>
<dbReference type="Gene3D" id="3.90.70.10">
    <property type="entry name" value="Cysteine proteinases"/>
    <property type="match status" value="1"/>
</dbReference>
<evidence type="ECO:0000256" key="1">
    <source>
        <dbReference type="ARBA" id="ARBA00008455"/>
    </source>
</evidence>
<dbReference type="SMART" id="SM00645">
    <property type="entry name" value="Pept_C1"/>
    <property type="match status" value="1"/>
</dbReference>
<dbReference type="EMBL" id="LWDX02031750">
    <property type="protein sequence ID" value="OEL27741.1"/>
    <property type="molecule type" value="Genomic_DNA"/>
</dbReference>
<evidence type="ECO:0000256" key="2">
    <source>
        <dbReference type="SAM" id="Phobius"/>
    </source>
</evidence>
<accession>A0A1E5VRK8</accession>
<feature type="transmembrane region" description="Helical" evidence="2">
    <location>
        <begin position="63"/>
        <end position="84"/>
    </location>
</feature>
<dbReference type="InterPro" id="IPR013128">
    <property type="entry name" value="Peptidase_C1A"/>
</dbReference>
<organism evidence="4 5">
    <name type="scientific">Dichanthelium oligosanthes</name>
    <dbReference type="NCBI Taxonomy" id="888268"/>
    <lineage>
        <taxon>Eukaryota</taxon>
        <taxon>Viridiplantae</taxon>
        <taxon>Streptophyta</taxon>
        <taxon>Embryophyta</taxon>
        <taxon>Tracheophyta</taxon>
        <taxon>Spermatophyta</taxon>
        <taxon>Magnoliopsida</taxon>
        <taxon>Liliopsida</taxon>
        <taxon>Poales</taxon>
        <taxon>Poaceae</taxon>
        <taxon>PACMAD clade</taxon>
        <taxon>Panicoideae</taxon>
        <taxon>Panicodae</taxon>
        <taxon>Paniceae</taxon>
        <taxon>Dichantheliinae</taxon>
        <taxon>Dichanthelium</taxon>
    </lineage>
</organism>
<keyword evidence="5" id="KW-1185">Reference proteome</keyword>
<reference evidence="4 5" key="1">
    <citation type="submission" date="2016-09" db="EMBL/GenBank/DDBJ databases">
        <title>The draft genome of Dichanthelium oligosanthes: A C3 panicoid grass species.</title>
        <authorList>
            <person name="Studer A.J."/>
            <person name="Schnable J.C."/>
            <person name="Brutnell T.P."/>
        </authorList>
    </citation>
    <scope>NUCLEOTIDE SEQUENCE [LARGE SCALE GENOMIC DNA]</scope>
    <source>
        <strain evidence="5">cv. Kellogg 1175</strain>
        <tissue evidence="4">Leaf</tissue>
    </source>
</reference>
<dbReference type="GO" id="GO:0008234">
    <property type="term" value="F:cysteine-type peptidase activity"/>
    <property type="evidence" value="ECO:0007669"/>
    <property type="project" value="InterPro"/>
</dbReference>
<sequence length="242" mass="26102">MTEDAQFWGARFWMQKGSGESGEHDEAHLRLGCSGGSSKAAGDGCGVELNDGTLVPPSLYKTVALFFSTTIFATIFFCTLLILYETGTLVRFLLGIPCGGCRGGHSPDQDGQAGIFIGASSVELLHKTRLRRSLPDVDFMYIKSNGGLVKEAAYPYEGHEGACRRKGQQPVAKISGFRKLPTNNEEKVAQAVAKQPVSVGFDASRAFQFHKRGVFTGDGCNKREPCGDSGRVPCAEDGTQYF</sequence>
<evidence type="ECO:0000313" key="5">
    <source>
        <dbReference type="Proteomes" id="UP000095767"/>
    </source>
</evidence>
<dbReference type="SUPFAM" id="SSF54001">
    <property type="entry name" value="Cysteine proteinases"/>
    <property type="match status" value="1"/>
</dbReference>
<proteinExistence type="inferred from homology"/>
<dbReference type="InterPro" id="IPR038765">
    <property type="entry name" value="Papain-like_cys_pep_sf"/>
</dbReference>
<dbReference type="Proteomes" id="UP000095767">
    <property type="component" value="Unassembled WGS sequence"/>
</dbReference>
<protein>
    <submittedName>
        <fullName evidence="4">Zingipain-1</fullName>
    </submittedName>
</protein>
<evidence type="ECO:0000313" key="4">
    <source>
        <dbReference type="EMBL" id="OEL27741.1"/>
    </source>
</evidence>
<feature type="domain" description="Peptidase C1A papain C-terminal" evidence="3">
    <location>
        <begin position="96"/>
        <end position="239"/>
    </location>
</feature>
<comment type="caution">
    <text evidence="4">The sequence shown here is derived from an EMBL/GenBank/DDBJ whole genome shotgun (WGS) entry which is preliminary data.</text>
</comment>
<name>A0A1E5VRK8_9POAL</name>
<dbReference type="STRING" id="888268.A0A1E5VRK8"/>
<dbReference type="AlphaFoldDB" id="A0A1E5VRK8"/>
<gene>
    <name evidence="4" type="ORF">BAE44_0011240</name>
</gene>
<dbReference type="GO" id="GO:0006508">
    <property type="term" value="P:proteolysis"/>
    <property type="evidence" value="ECO:0007669"/>
    <property type="project" value="InterPro"/>
</dbReference>
<keyword evidence="2" id="KW-0472">Membrane</keyword>
<keyword evidence="2" id="KW-0812">Transmembrane</keyword>
<evidence type="ECO:0000259" key="3">
    <source>
        <dbReference type="SMART" id="SM00645"/>
    </source>
</evidence>
<keyword evidence="2" id="KW-1133">Transmembrane helix</keyword>